<sequence>MDIDDFINDKNEKGFNVNVGNALLRILEISNRNQRYVRTILQTQLEIKELLKGKVESDLDDNFYDKVHDLEKKVWKLAESDYHDLLDKVLDK</sequence>
<reference evidence="1 2" key="1">
    <citation type="submission" date="2016-11" db="EMBL/GenBank/DDBJ databases">
        <title>Trade-off between light-utilization and light-protection in marine flavobacteria.</title>
        <authorList>
            <person name="Kumagai Y."/>
        </authorList>
    </citation>
    <scope>NUCLEOTIDE SEQUENCE [LARGE SCALE GENOMIC DNA]</scope>
    <source>
        <strain evidence="1 2">ATCC 700397</strain>
    </source>
</reference>
<gene>
    <name evidence="1" type="ORF">BST83_09105</name>
</gene>
<evidence type="ECO:0000313" key="2">
    <source>
        <dbReference type="Proteomes" id="UP000239522"/>
    </source>
</evidence>
<dbReference type="Proteomes" id="UP000239522">
    <property type="component" value="Unassembled WGS sequence"/>
</dbReference>
<dbReference type="OrthoDB" id="1366850at2"/>
<dbReference type="EMBL" id="MQUA01000013">
    <property type="protein sequence ID" value="PQB07294.1"/>
    <property type="molecule type" value="Genomic_DNA"/>
</dbReference>
<keyword evidence="2" id="KW-1185">Reference proteome</keyword>
<dbReference type="AlphaFoldDB" id="A0A2S7KXA4"/>
<comment type="caution">
    <text evidence="1">The sequence shown here is derived from an EMBL/GenBank/DDBJ whole genome shotgun (WGS) entry which is preliminary data.</text>
</comment>
<accession>A0A2S7KXA4</accession>
<evidence type="ECO:0000313" key="1">
    <source>
        <dbReference type="EMBL" id="PQB07294.1"/>
    </source>
</evidence>
<organism evidence="1 2">
    <name type="scientific">Polaribacter filamentus</name>
    <dbReference type="NCBI Taxonomy" id="53483"/>
    <lineage>
        <taxon>Bacteria</taxon>
        <taxon>Pseudomonadati</taxon>
        <taxon>Bacteroidota</taxon>
        <taxon>Flavobacteriia</taxon>
        <taxon>Flavobacteriales</taxon>
        <taxon>Flavobacteriaceae</taxon>
    </lineage>
</organism>
<name>A0A2S7KXA4_9FLAO</name>
<dbReference type="RefSeq" id="WP_104809518.1">
    <property type="nucleotide sequence ID" value="NZ_MQUA01000013.1"/>
</dbReference>
<protein>
    <submittedName>
        <fullName evidence="1">Uncharacterized protein</fullName>
    </submittedName>
</protein>
<proteinExistence type="predicted"/>